<reference evidence="2" key="1">
    <citation type="journal article" date="2014" name="Proc. Natl. Acad. Sci. U.S.A.">
        <title>Extensive sampling of basidiomycete genomes demonstrates inadequacy of the white-rot/brown-rot paradigm for wood decay fungi.</title>
        <authorList>
            <person name="Riley R."/>
            <person name="Salamov A.A."/>
            <person name="Brown D.W."/>
            <person name="Nagy L.G."/>
            <person name="Floudas D."/>
            <person name="Held B.W."/>
            <person name="Levasseur A."/>
            <person name="Lombard V."/>
            <person name="Morin E."/>
            <person name="Otillar R."/>
            <person name="Lindquist E.A."/>
            <person name="Sun H."/>
            <person name="LaButti K.M."/>
            <person name="Schmutz J."/>
            <person name="Jabbour D."/>
            <person name="Luo H."/>
            <person name="Baker S.E."/>
            <person name="Pisabarro A.G."/>
            <person name="Walton J.D."/>
            <person name="Blanchette R.A."/>
            <person name="Henrissat B."/>
            <person name="Martin F."/>
            <person name="Cullen D."/>
            <person name="Hibbett D.S."/>
            <person name="Grigoriev I.V."/>
        </authorList>
    </citation>
    <scope>NUCLEOTIDE SEQUENCE [LARGE SCALE GENOMIC DNA]</scope>
    <source>
        <strain evidence="2">FD-172 SS1</strain>
    </source>
</reference>
<dbReference type="AlphaFoldDB" id="A0A067LVP5"/>
<proteinExistence type="predicted"/>
<dbReference type="InParanoid" id="A0A067LVP5"/>
<evidence type="ECO:0000313" key="1">
    <source>
        <dbReference type="EMBL" id="KDQ07413.1"/>
    </source>
</evidence>
<organism evidence="1 2">
    <name type="scientific">Botryobasidium botryosum (strain FD-172 SS1)</name>
    <dbReference type="NCBI Taxonomy" id="930990"/>
    <lineage>
        <taxon>Eukaryota</taxon>
        <taxon>Fungi</taxon>
        <taxon>Dikarya</taxon>
        <taxon>Basidiomycota</taxon>
        <taxon>Agaricomycotina</taxon>
        <taxon>Agaricomycetes</taxon>
        <taxon>Cantharellales</taxon>
        <taxon>Botryobasidiaceae</taxon>
        <taxon>Botryobasidium</taxon>
    </lineage>
</organism>
<protein>
    <submittedName>
        <fullName evidence="1">Uncharacterized protein</fullName>
    </submittedName>
</protein>
<evidence type="ECO:0000313" key="2">
    <source>
        <dbReference type="Proteomes" id="UP000027195"/>
    </source>
</evidence>
<sequence length="151" mass="17144">MKREAKKMSGKALETKRLAYCSLFRPNLSLSTAPPLRLRHPLPIISFPSIPFLFFNDHLGPLLVPRLPLLRHFLLLVLLNHSRRTAVRTQLRKLPAHPLQLPRRRARVLRLGHIRKALLADQAIPRGRKTLVPVDRALQVANSIPGACVSF</sequence>
<dbReference type="EMBL" id="KL198107">
    <property type="protein sequence ID" value="KDQ07413.1"/>
    <property type="molecule type" value="Genomic_DNA"/>
</dbReference>
<gene>
    <name evidence="1" type="ORF">BOTBODRAFT_609754</name>
</gene>
<dbReference type="HOGENOM" id="CLU_1731174_0_0_1"/>
<accession>A0A067LVP5</accession>
<dbReference type="Proteomes" id="UP000027195">
    <property type="component" value="Unassembled WGS sequence"/>
</dbReference>
<name>A0A067LVP5_BOTB1</name>
<keyword evidence="2" id="KW-1185">Reference proteome</keyword>